<evidence type="ECO:0008006" key="4">
    <source>
        <dbReference type="Google" id="ProtNLM"/>
    </source>
</evidence>
<feature type="transmembrane region" description="Helical" evidence="1">
    <location>
        <begin position="34"/>
        <end position="53"/>
    </location>
</feature>
<keyword evidence="1" id="KW-0472">Membrane</keyword>
<comment type="caution">
    <text evidence="2">The sequence shown here is derived from an EMBL/GenBank/DDBJ whole genome shotgun (WGS) entry which is preliminary data.</text>
</comment>
<gene>
    <name evidence="2" type="ORF">H2C83_14310</name>
</gene>
<accession>A0A7W1XUY6</accession>
<keyword evidence="1" id="KW-0812">Transmembrane</keyword>
<evidence type="ECO:0000313" key="3">
    <source>
        <dbReference type="Proteomes" id="UP000538292"/>
    </source>
</evidence>
<evidence type="ECO:0000256" key="1">
    <source>
        <dbReference type="SAM" id="Phobius"/>
    </source>
</evidence>
<reference evidence="2 3" key="1">
    <citation type="submission" date="2020-07" db="EMBL/GenBank/DDBJ databases">
        <title>Thermoactinomyces phylogeny.</title>
        <authorList>
            <person name="Dunlap C."/>
        </authorList>
    </citation>
    <scope>NUCLEOTIDE SEQUENCE [LARGE SCALE GENOMIC DNA]</scope>
    <source>
        <strain evidence="2 3">AMNI-1</strain>
    </source>
</reference>
<proteinExistence type="predicted"/>
<evidence type="ECO:0000313" key="2">
    <source>
        <dbReference type="EMBL" id="MBA4603460.1"/>
    </source>
</evidence>
<keyword evidence="3" id="KW-1185">Reference proteome</keyword>
<protein>
    <recommendedName>
        <fullName evidence="4">Competence protein ComGF</fullName>
    </recommendedName>
</protein>
<name>A0A7W1XUY6_9BACL</name>
<organism evidence="2 3">
    <name type="scientific">Thermoactinomyces mirandus</name>
    <dbReference type="NCBI Taxonomy" id="2756294"/>
    <lineage>
        <taxon>Bacteria</taxon>
        <taxon>Bacillati</taxon>
        <taxon>Bacillota</taxon>
        <taxon>Bacilli</taxon>
        <taxon>Bacillales</taxon>
        <taxon>Thermoactinomycetaceae</taxon>
        <taxon>Thermoactinomyces</taxon>
    </lineage>
</organism>
<dbReference type="EMBL" id="JACEOL010000053">
    <property type="protein sequence ID" value="MBA4603460.1"/>
    <property type="molecule type" value="Genomic_DNA"/>
</dbReference>
<dbReference type="AlphaFoldDB" id="A0A7W1XUY6"/>
<dbReference type="RefSeq" id="WP_181741932.1">
    <property type="nucleotide sequence ID" value="NZ_JACEOL010000053.1"/>
</dbReference>
<keyword evidence="1" id="KW-1133">Transmembrane helix</keyword>
<sequence length="176" mass="20602">MERFRREDENQTVADTSLSSLKTEYGFTFVETGMVLSILVFFLPALFFAAFTVEKQIREAFGKTRMHLDYLSFSAWIERDIQKGVYFQEEDDILYIHSPDGNVIRYHLRDRNLIRSVQARGENRFRGTTIVLKDVYYAIFLPDIKGVGLDVGLQNWYAHQEFATYFSARTQSGQPW</sequence>
<dbReference type="Proteomes" id="UP000538292">
    <property type="component" value="Unassembled WGS sequence"/>
</dbReference>